<evidence type="ECO:0000313" key="9">
    <source>
        <dbReference type="EMBL" id="KAK2148514.1"/>
    </source>
</evidence>
<dbReference type="PANTHER" id="PTHR31180:SF3">
    <property type="entry name" value="EXPRESSED SEQUENCE EH456644"/>
    <property type="match status" value="1"/>
</dbReference>
<dbReference type="PANTHER" id="PTHR31180">
    <property type="entry name" value="CILIA- AND FLAGELLA-ASSOCIATED PROTEIN 107-RELATED"/>
    <property type="match status" value="1"/>
</dbReference>
<evidence type="ECO:0000256" key="1">
    <source>
        <dbReference type="ARBA" id="ARBA00004611"/>
    </source>
</evidence>
<evidence type="ECO:0000256" key="3">
    <source>
        <dbReference type="ARBA" id="ARBA00022846"/>
    </source>
</evidence>
<proteinExistence type="predicted"/>
<keyword evidence="6" id="KW-0966">Cell projection</keyword>
<accession>A0AAD9J906</accession>
<sequence>MMNDGELPPFCSMVRSSGLAEVWTHNHDDLKFRQFGWRCTNQENEFSKDTLVGNWNEERFDIEEQKKAKPLPSQHEHYFGSTYGANYNKKPIEVPPQLKHFDARQPYAHPAHQPELDPPCLKEIYNSWETTSRAAYIDPKIRYSPVPKLGNNPCSSQLTD</sequence>
<dbReference type="InterPro" id="IPR037662">
    <property type="entry name" value="CFAP68/107"/>
</dbReference>
<evidence type="ECO:0000256" key="2">
    <source>
        <dbReference type="ARBA" id="ARBA00022490"/>
    </source>
</evidence>
<dbReference type="InterPro" id="IPR009524">
    <property type="entry name" value="CFAP68"/>
</dbReference>
<name>A0AAD9J906_9ANNE</name>
<dbReference type="GO" id="GO:0005634">
    <property type="term" value="C:nucleus"/>
    <property type="evidence" value="ECO:0007669"/>
    <property type="project" value="InterPro"/>
</dbReference>
<keyword evidence="3" id="KW-0282">Flagellum</keyword>
<dbReference type="AlphaFoldDB" id="A0AAD9J906"/>
<keyword evidence="2" id="KW-0963">Cytoplasm</keyword>
<comment type="function">
    <text evidence="7">Microtubule inner protein (MIP) part of the dynein-decorated doublet microtubules (DMTs) in cilia axoneme, which is required for motile cilia beating.</text>
</comment>
<evidence type="ECO:0000256" key="6">
    <source>
        <dbReference type="ARBA" id="ARBA00023273"/>
    </source>
</evidence>
<reference evidence="9" key="1">
    <citation type="journal article" date="2023" name="Mol. Biol. Evol.">
        <title>Third-Generation Sequencing Reveals the Adaptive Role of the Epigenome in Three Deep-Sea Polychaetes.</title>
        <authorList>
            <person name="Perez M."/>
            <person name="Aroh O."/>
            <person name="Sun Y."/>
            <person name="Lan Y."/>
            <person name="Juniper S.K."/>
            <person name="Young C.R."/>
            <person name="Angers B."/>
            <person name="Qian P.Y."/>
        </authorList>
    </citation>
    <scope>NUCLEOTIDE SEQUENCE</scope>
    <source>
        <strain evidence="9">P08H-3</strain>
    </source>
</reference>
<comment type="subcellular location">
    <subcellularLocation>
        <location evidence="1">Cytoplasm</location>
        <location evidence="1">Cytoskeleton</location>
        <location evidence="1">Flagellum axoneme</location>
    </subcellularLocation>
</comment>
<protein>
    <submittedName>
        <fullName evidence="9">Uncharacterized protein</fullName>
    </submittedName>
</protein>
<evidence type="ECO:0000256" key="8">
    <source>
        <dbReference type="ARBA" id="ARBA00046435"/>
    </source>
</evidence>
<gene>
    <name evidence="9" type="ORF">LSH36_492g02002</name>
</gene>
<organism evidence="9 10">
    <name type="scientific">Paralvinella palmiformis</name>
    <dbReference type="NCBI Taxonomy" id="53620"/>
    <lineage>
        <taxon>Eukaryota</taxon>
        <taxon>Metazoa</taxon>
        <taxon>Spiralia</taxon>
        <taxon>Lophotrochozoa</taxon>
        <taxon>Annelida</taxon>
        <taxon>Polychaeta</taxon>
        <taxon>Sedentaria</taxon>
        <taxon>Canalipalpata</taxon>
        <taxon>Terebellida</taxon>
        <taxon>Terebelliformia</taxon>
        <taxon>Alvinellidae</taxon>
        <taxon>Paralvinella</taxon>
    </lineage>
</organism>
<dbReference type="GO" id="GO:0005930">
    <property type="term" value="C:axoneme"/>
    <property type="evidence" value="ECO:0007669"/>
    <property type="project" value="UniProtKB-ARBA"/>
</dbReference>
<keyword evidence="4" id="KW-0969">Cilium</keyword>
<evidence type="ECO:0000313" key="10">
    <source>
        <dbReference type="Proteomes" id="UP001208570"/>
    </source>
</evidence>
<comment type="subunit">
    <text evidence="8">Microtubule inner protein component of sperm flagellar doublet microtubules.</text>
</comment>
<dbReference type="Pfam" id="PF06608">
    <property type="entry name" value="CFAP68"/>
    <property type="match status" value="1"/>
</dbReference>
<comment type="caution">
    <text evidence="9">The sequence shown here is derived from an EMBL/GenBank/DDBJ whole genome shotgun (WGS) entry which is preliminary data.</text>
</comment>
<keyword evidence="5" id="KW-0206">Cytoskeleton</keyword>
<dbReference type="GO" id="GO:0030317">
    <property type="term" value="P:flagellated sperm motility"/>
    <property type="evidence" value="ECO:0007669"/>
    <property type="project" value="InterPro"/>
</dbReference>
<dbReference type="EMBL" id="JAODUP010000492">
    <property type="protein sequence ID" value="KAK2148514.1"/>
    <property type="molecule type" value="Genomic_DNA"/>
</dbReference>
<evidence type="ECO:0000256" key="7">
    <source>
        <dbReference type="ARBA" id="ARBA00035003"/>
    </source>
</evidence>
<dbReference type="Proteomes" id="UP001208570">
    <property type="component" value="Unassembled WGS sequence"/>
</dbReference>
<keyword evidence="10" id="KW-1185">Reference proteome</keyword>
<evidence type="ECO:0000256" key="4">
    <source>
        <dbReference type="ARBA" id="ARBA00023069"/>
    </source>
</evidence>
<evidence type="ECO:0000256" key="5">
    <source>
        <dbReference type="ARBA" id="ARBA00023212"/>
    </source>
</evidence>